<dbReference type="STRING" id="29655.A0A0K9NP01"/>
<dbReference type="PANTHER" id="PTHR46293:SF1">
    <property type="entry name" value="OS03G0632800 PROTEIN"/>
    <property type="match status" value="1"/>
</dbReference>
<dbReference type="InterPro" id="IPR001841">
    <property type="entry name" value="Znf_RING"/>
</dbReference>
<evidence type="ECO:0000256" key="2">
    <source>
        <dbReference type="ARBA" id="ARBA00022771"/>
    </source>
</evidence>
<dbReference type="Proteomes" id="UP000036987">
    <property type="component" value="Unassembled WGS sequence"/>
</dbReference>
<evidence type="ECO:0000259" key="6">
    <source>
        <dbReference type="PROSITE" id="PS50089"/>
    </source>
</evidence>
<dbReference type="OrthoDB" id="1305878at2759"/>
<dbReference type="GO" id="GO:0008270">
    <property type="term" value="F:zinc ion binding"/>
    <property type="evidence" value="ECO:0007669"/>
    <property type="project" value="UniProtKB-KW"/>
</dbReference>
<dbReference type="OMA" id="SAKEYMM"/>
<dbReference type="EMBL" id="LFYR01002027">
    <property type="protein sequence ID" value="KMZ57695.1"/>
    <property type="molecule type" value="Genomic_DNA"/>
</dbReference>
<feature type="compositionally biased region" description="Polar residues" evidence="5">
    <location>
        <begin position="157"/>
        <end position="189"/>
    </location>
</feature>
<evidence type="ECO:0000256" key="5">
    <source>
        <dbReference type="SAM" id="MobiDB-lite"/>
    </source>
</evidence>
<protein>
    <submittedName>
        <fullName evidence="7">Polycomb group RING finger protein 4</fullName>
    </submittedName>
</protein>
<organism evidence="7 8">
    <name type="scientific">Zostera marina</name>
    <name type="common">Eelgrass</name>
    <dbReference type="NCBI Taxonomy" id="29655"/>
    <lineage>
        <taxon>Eukaryota</taxon>
        <taxon>Viridiplantae</taxon>
        <taxon>Streptophyta</taxon>
        <taxon>Embryophyta</taxon>
        <taxon>Tracheophyta</taxon>
        <taxon>Spermatophyta</taxon>
        <taxon>Magnoliopsida</taxon>
        <taxon>Liliopsida</taxon>
        <taxon>Zosteraceae</taxon>
        <taxon>Zostera</taxon>
    </lineage>
</organism>
<keyword evidence="8" id="KW-1185">Reference proteome</keyword>
<feature type="domain" description="RING-type" evidence="6">
    <location>
        <begin position="17"/>
        <end position="58"/>
    </location>
</feature>
<accession>A0A0K9NP01</accession>
<keyword evidence="3" id="KW-0862">Zinc</keyword>
<dbReference type="PROSITE" id="PS00518">
    <property type="entry name" value="ZF_RING_1"/>
    <property type="match status" value="1"/>
</dbReference>
<dbReference type="Pfam" id="PF13923">
    <property type="entry name" value="zf-C3HC4_2"/>
    <property type="match status" value="1"/>
</dbReference>
<gene>
    <name evidence="7" type="ORF">ZOSMA_82G00070</name>
</gene>
<comment type="caution">
    <text evidence="7">The sequence shown here is derived from an EMBL/GenBank/DDBJ whole genome shotgun (WGS) entry which is preliminary data.</text>
</comment>
<dbReference type="InterPro" id="IPR017907">
    <property type="entry name" value="Znf_RING_CS"/>
</dbReference>
<reference evidence="8" key="1">
    <citation type="journal article" date="2016" name="Nature">
        <title>The genome of the seagrass Zostera marina reveals angiosperm adaptation to the sea.</title>
        <authorList>
            <person name="Olsen J.L."/>
            <person name="Rouze P."/>
            <person name="Verhelst B."/>
            <person name="Lin Y.-C."/>
            <person name="Bayer T."/>
            <person name="Collen J."/>
            <person name="Dattolo E."/>
            <person name="De Paoli E."/>
            <person name="Dittami S."/>
            <person name="Maumus F."/>
            <person name="Michel G."/>
            <person name="Kersting A."/>
            <person name="Lauritano C."/>
            <person name="Lohaus R."/>
            <person name="Toepel M."/>
            <person name="Tonon T."/>
            <person name="Vanneste K."/>
            <person name="Amirebrahimi M."/>
            <person name="Brakel J."/>
            <person name="Bostroem C."/>
            <person name="Chovatia M."/>
            <person name="Grimwood J."/>
            <person name="Jenkins J.W."/>
            <person name="Jueterbock A."/>
            <person name="Mraz A."/>
            <person name="Stam W.T."/>
            <person name="Tice H."/>
            <person name="Bornberg-Bauer E."/>
            <person name="Green P.J."/>
            <person name="Pearson G.A."/>
            <person name="Procaccini G."/>
            <person name="Duarte C.M."/>
            <person name="Schmutz J."/>
            <person name="Reusch T.B.H."/>
            <person name="Van de Peer Y."/>
        </authorList>
    </citation>
    <scope>NUCLEOTIDE SEQUENCE [LARGE SCALE GENOMIC DNA]</scope>
    <source>
        <strain evidence="8">cv. Finnish</strain>
    </source>
</reference>
<dbReference type="Gene3D" id="3.30.40.10">
    <property type="entry name" value="Zinc/RING finger domain, C3HC4 (zinc finger)"/>
    <property type="match status" value="1"/>
</dbReference>
<dbReference type="InterPro" id="IPR013083">
    <property type="entry name" value="Znf_RING/FYVE/PHD"/>
</dbReference>
<keyword evidence="1" id="KW-0479">Metal-binding</keyword>
<feature type="region of interest" description="Disordered" evidence="5">
    <location>
        <begin position="233"/>
        <end position="275"/>
    </location>
</feature>
<dbReference type="GO" id="GO:0004842">
    <property type="term" value="F:ubiquitin-protein transferase activity"/>
    <property type="evidence" value="ECO:0007669"/>
    <property type="project" value="InterPro"/>
</dbReference>
<proteinExistence type="predicted"/>
<dbReference type="SMART" id="SM00184">
    <property type="entry name" value="RING"/>
    <property type="match status" value="1"/>
</dbReference>
<name>A0A0K9NP01_ZOSMR</name>
<feature type="region of interest" description="Disordered" evidence="5">
    <location>
        <begin position="143"/>
        <end position="189"/>
    </location>
</feature>
<sequence length="408" mass="45556">MEVVKVKRELLEACLTCSICMKLLRDATTISECLHTFCRKCIYEKFIDEELECCPKCSINLGCVPVEKLRADHKLQDAREKIFPLKIRKVEVPAVPSSIPLTVRRKERSLSSLVVNTPKVETAQSTLTGRRTKAFIRKMASLRGSDSANDDDGTEDYGQTSSSQEHISKRSSQQNRQKTSHGESLSHLSNKLTEIKMEKSESWKPLNCLVEAASQTKSNKYNPQVYTAKIEQSNGHGSELKAHKNKYNVPQDDKDRSKGSVASKPKRLLGSNRKRARDLCDSTQALISDSNVRRDRGSGPIWLSLIASAEQEGVALPQIPARYLRIKDGNAPVSFIQKYLARKLDLPSESEVVITCRGRPLVPMLELNKLVDQWLPTASTQKAKATVGNSAKEFVMIVNYGRKPLASS</sequence>
<evidence type="ECO:0000256" key="1">
    <source>
        <dbReference type="ARBA" id="ARBA00022723"/>
    </source>
</evidence>
<evidence type="ECO:0000313" key="7">
    <source>
        <dbReference type="EMBL" id="KMZ57695.1"/>
    </source>
</evidence>
<dbReference type="PROSITE" id="PS50089">
    <property type="entry name" value="ZF_RING_2"/>
    <property type="match status" value="1"/>
</dbReference>
<dbReference type="CDD" id="cd16525">
    <property type="entry name" value="RING-HC_PCGF"/>
    <property type="match status" value="1"/>
</dbReference>
<evidence type="ECO:0000256" key="4">
    <source>
        <dbReference type="PROSITE-ProRule" id="PRU00175"/>
    </source>
</evidence>
<dbReference type="InterPro" id="IPR044807">
    <property type="entry name" value="DRIP1-like"/>
</dbReference>
<evidence type="ECO:0000256" key="3">
    <source>
        <dbReference type="ARBA" id="ARBA00022833"/>
    </source>
</evidence>
<feature type="compositionally biased region" description="Basic residues" evidence="5">
    <location>
        <begin position="264"/>
        <end position="275"/>
    </location>
</feature>
<dbReference type="PANTHER" id="PTHR46293">
    <property type="entry name" value="E3 UBIQUITIN PROTEIN LIGASE DRIP1"/>
    <property type="match status" value="1"/>
</dbReference>
<dbReference type="Gene3D" id="3.10.20.90">
    <property type="entry name" value="Phosphatidylinositol 3-kinase Catalytic Subunit, Chain A, domain 1"/>
    <property type="match status" value="1"/>
</dbReference>
<dbReference type="AlphaFoldDB" id="A0A0K9NP01"/>
<evidence type="ECO:0000313" key="8">
    <source>
        <dbReference type="Proteomes" id="UP000036987"/>
    </source>
</evidence>
<keyword evidence="2 4" id="KW-0863">Zinc-finger</keyword>
<dbReference type="SUPFAM" id="SSF57850">
    <property type="entry name" value="RING/U-box"/>
    <property type="match status" value="1"/>
</dbReference>